<evidence type="ECO:0000256" key="1">
    <source>
        <dbReference type="ARBA" id="ARBA00022448"/>
    </source>
</evidence>
<evidence type="ECO:0000313" key="5">
    <source>
        <dbReference type="EMBL" id="GAG24562.1"/>
    </source>
</evidence>
<dbReference type="SMART" id="SM00382">
    <property type="entry name" value="AAA"/>
    <property type="match status" value="1"/>
</dbReference>
<dbReference type="PROSITE" id="PS50893">
    <property type="entry name" value="ABC_TRANSPORTER_2"/>
    <property type="match status" value="1"/>
</dbReference>
<dbReference type="PANTHER" id="PTHR42781">
    <property type="entry name" value="SPERMIDINE/PUTRESCINE IMPORT ATP-BINDING PROTEIN POTA"/>
    <property type="match status" value="1"/>
</dbReference>
<dbReference type="Pfam" id="PF00005">
    <property type="entry name" value="ABC_tran"/>
    <property type="match status" value="1"/>
</dbReference>
<dbReference type="EMBL" id="BARS01039927">
    <property type="protein sequence ID" value="GAG24562.1"/>
    <property type="molecule type" value="Genomic_DNA"/>
</dbReference>
<organism evidence="5">
    <name type="scientific">marine sediment metagenome</name>
    <dbReference type="NCBI Taxonomy" id="412755"/>
    <lineage>
        <taxon>unclassified sequences</taxon>
        <taxon>metagenomes</taxon>
        <taxon>ecological metagenomes</taxon>
    </lineage>
</organism>
<evidence type="ECO:0000256" key="2">
    <source>
        <dbReference type="ARBA" id="ARBA00022741"/>
    </source>
</evidence>
<evidence type="ECO:0000259" key="4">
    <source>
        <dbReference type="PROSITE" id="PS50893"/>
    </source>
</evidence>
<feature type="non-terminal residue" evidence="5">
    <location>
        <position position="190"/>
    </location>
</feature>
<keyword evidence="3" id="KW-0067">ATP-binding</keyword>
<evidence type="ECO:0000256" key="3">
    <source>
        <dbReference type="ARBA" id="ARBA00022840"/>
    </source>
</evidence>
<dbReference type="PROSITE" id="PS00211">
    <property type="entry name" value="ABC_TRANSPORTER_1"/>
    <property type="match status" value="1"/>
</dbReference>
<dbReference type="GO" id="GO:0005524">
    <property type="term" value="F:ATP binding"/>
    <property type="evidence" value="ECO:0007669"/>
    <property type="project" value="UniProtKB-KW"/>
</dbReference>
<dbReference type="InterPro" id="IPR050093">
    <property type="entry name" value="ABC_SmlMolc_Importer"/>
</dbReference>
<keyword evidence="1" id="KW-0813">Transport</keyword>
<dbReference type="InterPro" id="IPR003593">
    <property type="entry name" value="AAA+_ATPase"/>
</dbReference>
<comment type="caution">
    <text evidence="5">The sequence shown here is derived from an EMBL/GenBank/DDBJ whole genome shotgun (WGS) entry which is preliminary data.</text>
</comment>
<protein>
    <recommendedName>
        <fullName evidence="4">ABC transporter domain-containing protein</fullName>
    </recommendedName>
</protein>
<gene>
    <name evidence="5" type="ORF">S01H1_60935</name>
</gene>
<name>X0WMW1_9ZZZZ</name>
<dbReference type="InterPro" id="IPR027417">
    <property type="entry name" value="P-loop_NTPase"/>
</dbReference>
<reference evidence="5" key="1">
    <citation type="journal article" date="2014" name="Front. Microbiol.">
        <title>High frequency of phylogenetically diverse reductive dehalogenase-homologous genes in deep subseafloor sedimentary metagenomes.</title>
        <authorList>
            <person name="Kawai M."/>
            <person name="Futagami T."/>
            <person name="Toyoda A."/>
            <person name="Takaki Y."/>
            <person name="Nishi S."/>
            <person name="Hori S."/>
            <person name="Arai W."/>
            <person name="Tsubouchi T."/>
            <person name="Morono Y."/>
            <person name="Uchiyama I."/>
            <person name="Ito T."/>
            <person name="Fujiyama A."/>
            <person name="Inagaki F."/>
            <person name="Takami H."/>
        </authorList>
    </citation>
    <scope>NUCLEOTIDE SEQUENCE</scope>
    <source>
        <strain evidence="5">Expedition CK06-06</strain>
    </source>
</reference>
<sequence>MILERHQRKTRENAVCVELRNVVKRFPGVTAVDRVSIKIKEGEIFSLLGPSGCGKTTLLRLIAGLETLDEGNILIEGKVVNNIPPYKRDCSIVFQQLALFPHLTVAENIAFGLERRKVPKGEIKRKTQQVLALMKLTGMENRRPNQLSGGQQQRVALARSLVLRPKILLLDEPLASLDRKLRKEMQVELR</sequence>
<dbReference type="SUPFAM" id="SSF52540">
    <property type="entry name" value="P-loop containing nucleoside triphosphate hydrolases"/>
    <property type="match status" value="1"/>
</dbReference>
<keyword evidence="2" id="KW-0547">Nucleotide-binding</keyword>
<dbReference type="PANTHER" id="PTHR42781:SF4">
    <property type="entry name" value="SPERMIDINE_PUTRESCINE IMPORT ATP-BINDING PROTEIN POTA"/>
    <property type="match status" value="1"/>
</dbReference>
<proteinExistence type="predicted"/>
<dbReference type="InterPro" id="IPR017871">
    <property type="entry name" value="ABC_transporter-like_CS"/>
</dbReference>
<dbReference type="GO" id="GO:0016887">
    <property type="term" value="F:ATP hydrolysis activity"/>
    <property type="evidence" value="ECO:0007669"/>
    <property type="project" value="InterPro"/>
</dbReference>
<accession>X0WMW1</accession>
<dbReference type="AlphaFoldDB" id="X0WMW1"/>
<dbReference type="Gene3D" id="3.40.50.300">
    <property type="entry name" value="P-loop containing nucleotide triphosphate hydrolases"/>
    <property type="match status" value="1"/>
</dbReference>
<dbReference type="InterPro" id="IPR003439">
    <property type="entry name" value="ABC_transporter-like_ATP-bd"/>
</dbReference>
<feature type="domain" description="ABC transporter" evidence="4">
    <location>
        <begin position="17"/>
        <end position="189"/>
    </location>
</feature>